<dbReference type="Gene3D" id="2.180.10.10">
    <property type="entry name" value="RHS repeat-associated core"/>
    <property type="match status" value="1"/>
</dbReference>
<evidence type="ECO:0008006" key="3">
    <source>
        <dbReference type="Google" id="ProtNLM"/>
    </source>
</evidence>
<accession>A0A979G6W9</accession>
<dbReference type="KEGG" id="cpi:Cpin_4427"/>
<gene>
    <name evidence="1" type="ordered locus">Cpin_4427</name>
</gene>
<dbReference type="RefSeq" id="WP_012792039.1">
    <property type="nucleotide sequence ID" value="NC_013132.1"/>
</dbReference>
<dbReference type="Proteomes" id="UP000002215">
    <property type="component" value="Chromosome"/>
</dbReference>
<name>A0A979G6W9_CHIPD</name>
<protein>
    <recommendedName>
        <fullName evidence="3">YD repeat-containing protein</fullName>
    </recommendedName>
</protein>
<reference evidence="1 2" key="2">
    <citation type="journal article" date="2010" name="Stand. Genomic Sci.">
        <title>Complete genome sequence of Chitinophaga pinensis type strain (UQM 2034).</title>
        <authorList>
            <person name="Glavina Del Rio T."/>
            <person name="Abt B."/>
            <person name="Spring S."/>
            <person name="Lapidus A."/>
            <person name="Nolan M."/>
            <person name="Tice H."/>
            <person name="Copeland A."/>
            <person name="Cheng J.F."/>
            <person name="Chen F."/>
            <person name="Bruce D."/>
            <person name="Goodwin L."/>
            <person name="Pitluck S."/>
            <person name="Ivanova N."/>
            <person name="Mavromatis K."/>
            <person name="Mikhailova N."/>
            <person name="Pati A."/>
            <person name="Chen A."/>
            <person name="Palaniappan K."/>
            <person name="Land M."/>
            <person name="Hauser L."/>
            <person name="Chang Y.J."/>
            <person name="Jeffries C.D."/>
            <person name="Chain P."/>
            <person name="Saunders E."/>
            <person name="Detter J.C."/>
            <person name="Brettin T."/>
            <person name="Rohde M."/>
            <person name="Goker M."/>
            <person name="Bristow J."/>
            <person name="Eisen J.A."/>
            <person name="Markowitz V."/>
            <person name="Hugenholtz P."/>
            <person name="Kyrpides N.C."/>
            <person name="Klenk H.P."/>
            <person name="Lucas S."/>
        </authorList>
    </citation>
    <scope>NUCLEOTIDE SEQUENCE [LARGE SCALE GENOMIC DNA]</scope>
    <source>
        <strain evidence="2">ATCC 43595 / DSM 2588 / LMG 13176 / NBRC 15968 / NCIMB 11800 / UQM 2034</strain>
    </source>
</reference>
<dbReference type="AlphaFoldDB" id="A0A979G6W9"/>
<evidence type="ECO:0000313" key="1">
    <source>
        <dbReference type="EMBL" id="ACU61871.1"/>
    </source>
</evidence>
<dbReference type="OrthoDB" id="636957at2"/>
<proteinExistence type="predicted"/>
<dbReference type="EMBL" id="CP001699">
    <property type="protein sequence ID" value="ACU61871.1"/>
    <property type="molecule type" value="Genomic_DNA"/>
</dbReference>
<sequence length="254" mass="29712">MKALLSTFSRSAVMIICLSYSACIKDPHHPAAIPECRVYQLSGDINYPGDTITIRYNSKGNPIAMDKNHVTTGSPRYVFKYDKNDRLTELIGMYNHPTNYETLYRFSYDYKNRIKADTQYTFGFIGQPAMPEYIHEYEYDSKGRMTRYRHISLYSSYRWEHNFQYNAQGNLSKVINEYGNETSAFPYDYDDKVNVNSLHPIWQFLSHDYSRNNHSPAVSYNNKGLPTEIDLRTKYQGSFANLPINHVQISYQCR</sequence>
<organism evidence="1 2">
    <name type="scientific">Chitinophaga pinensis (strain ATCC 43595 / DSM 2588 / LMG 13176 / NBRC 15968 / NCIMB 11800 / UQM 2034)</name>
    <dbReference type="NCBI Taxonomy" id="485918"/>
    <lineage>
        <taxon>Bacteria</taxon>
        <taxon>Pseudomonadati</taxon>
        <taxon>Bacteroidota</taxon>
        <taxon>Chitinophagia</taxon>
        <taxon>Chitinophagales</taxon>
        <taxon>Chitinophagaceae</taxon>
        <taxon>Chitinophaga</taxon>
    </lineage>
</organism>
<evidence type="ECO:0000313" key="2">
    <source>
        <dbReference type="Proteomes" id="UP000002215"/>
    </source>
</evidence>
<reference evidence="2" key="1">
    <citation type="submission" date="2009-08" db="EMBL/GenBank/DDBJ databases">
        <title>The complete genome of Chitinophaga pinensis DSM 2588.</title>
        <authorList>
            <consortium name="US DOE Joint Genome Institute (JGI-PGF)"/>
            <person name="Lucas S."/>
            <person name="Copeland A."/>
            <person name="Lapidus A."/>
            <person name="Glavina del Rio T."/>
            <person name="Dalin E."/>
            <person name="Tice H."/>
            <person name="Bruce D."/>
            <person name="Goodwin L."/>
            <person name="Pitluck S."/>
            <person name="Kyrpides N."/>
            <person name="Mavromatis K."/>
            <person name="Ivanova N."/>
            <person name="Mikhailova N."/>
            <person name="Sims D."/>
            <person name="Meinche L."/>
            <person name="Brettin T."/>
            <person name="Detter J.C."/>
            <person name="Han C."/>
            <person name="Larimer F."/>
            <person name="Land M."/>
            <person name="Hauser L."/>
            <person name="Markowitz V."/>
            <person name="Cheng J.-F."/>
            <person name="Hugenholtz P."/>
            <person name="Woyke T."/>
            <person name="Wu D."/>
            <person name="Spring S."/>
            <person name="Klenk H.-P."/>
            <person name="Eisen J.A."/>
        </authorList>
    </citation>
    <scope>NUCLEOTIDE SEQUENCE [LARGE SCALE GENOMIC DNA]</scope>
    <source>
        <strain evidence="2">ATCC 43595 / DSM 2588 / LMG 13176 / NBRC 15968 / NCIMB 11800 / UQM 2034</strain>
    </source>
</reference>